<name>A0A9P6XUJ3_RHIOR</name>
<protein>
    <submittedName>
        <fullName evidence="1">Uncharacterized protein</fullName>
    </submittedName>
</protein>
<dbReference type="EMBL" id="JAANIT010004556">
    <property type="protein sequence ID" value="KAG1532481.1"/>
    <property type="molecule type" value="Genomic_DNA"/>
</dbReference>
<gene>
    <name evidence="1" type="ORF">G6F51_013086</name>
</gene>
<organism evidence="1 2">
    <name type="scientific">Rhizopus oryzae</name>
    <name type="common">Mucormycosis agent</name>
    <name type="synonym">Rhizopus arrhizus var. delemar</name>
    <dbReference type="NCBI Taxonomy" id="64495"/>
    <lineage>
        <taxon>Eukaryota</taxon>
        <taxon>Fungi</taxon>
        <taxon>Fungi incertae sedis</taxon>
        <taxon>Mucoromycota</taxon>
        <taxon>Mucoromycotina</taxon>
        <taxon>Mucoromycetes</taxon>
        <taxon>Mucorales</taxon>
        <taxon>Mucorineae</taxon>
        <taxon>Rhizopodaceae</taxon>
        <taxon>Rhizopus</taxon>
    </lineage>
</organism>
<accession>A0A9P6XUJ3</accession>
<evidence type="ECO:0000313" key="1">
    <source>
        <dbReference type="EMBL" id="KAG1532481.1"/>
    </source>
</evidence>
<evidence type="ECO:0000313" key="2">
    <source>
        <dbReference type="Proteomes" id="UP000717996"/>
    </source>
</evidence>
<sequence length="164" mass="19244">MDDDRLAVIREKQRTTGLMDESIEFLSMANRTSTIRAAIYSVYKILHPDQGNLADQRIIADFFRPKKQQTIVIPKRHQLQTWDSDDLTTLIVQRYNENEKLQLPDLRQKTLLLLALATMARPRSDLGRLQNRDVLFDYDDKNQVTKMTIHFRQPKGTQVKTFQL</sequence>
<dbReference type="Proteomes" id="UP000717996">
    <property type="component" value="Unassembled WGS sequence"/>
</dbReference>
<dbReference type="AlphaFoldDB" id="A0A9P6XUJ3"/>
<comment type="caution">
    <text evidence="1">The sequence shown here is derived from an EMBL/GenBank/DDBJ whole genome shotgun (WGS) entry which is preliminary data.</text>
</comment>
<proteinExistence type="predicted"/>
<dbReference type="OrthoDB" id="2208517at2759"/>
<reference evidence="1" key="1">
    <citation type="journal article" date="2020" name="Microb. Genom.">
        <title>Genetic diversity of clinical and environmental Mucorales isolates obtained from an investigation of mucormycosis cases among solid organ transplant recipients.</title>
        <authorList>
            <person name="Nguyen M.H."/>
            <person name="Kaul D."/>
            <person name="Muto C."/>
            <person name="Cheng S.J."/>
            <person name="Richter R.A."/>
            <person name="Bruno V.M."/>
            <person name="Liu G."/>
            <person name="Beyhan S."/>
            <person name="Sundermann A.J."/>
            <person name="Mounaud S."/>
            <person name="Pasculle A.W."/>
            <person name="Nierman W.C."/>
            <person name="Driscoll E."/>
            <person name="Cumbie R."/>
            <person name="Clancy C.J."/>
            <person name="Dupont C.L."/>
        </authorList>
    </citation>
    <scope>NUCLEOTIDE SEQUENCE</scope>
    <source>
        <strain evidence="1">GL16</strain>
    </source>
</reference>